<dbReference type="AlphaFoldDB" id="A0A9D4M7M8"/>
<gene>
    <name evidence="1" type="ORF">DPMN_034419</name>
</gene>
<evidence type="ECO:0000313" key="1">
    <source>
        <dbReference type="EMBL" id="KAH3871225.1"/>
    </source>
</evidence>
<reference evidence="1" key="2">
    <citation type="submission" date="2020-11" db="EMBL/GenBank/DDBJ databases">
        <authorList>
            <person name="McCartney M.A."/>
            <person name="Auch B."/>
            <person name="Kono T."/>
            <person name="Mallez S."/>
            <person name="Becker A."/>
            <person name="Gohl D.M."/>
            <person name="Silverstein K.A.T."/>
            <person name="Koren S."/>
            <person name="Bechman K.B."/>
            <person name="Herman A."/>
            <person name="Abrahante J.E."/>
            <person name="Garbe J."/>
        </authorList>
    </citation>
    <scope>NUCLEOTIDE SEQUENCE</scope>
    <source>
        <strain evidence="1">Duluth1</strain>
        <tissue evidence="1">Whole animal</tissue>
    </source>
</reference>
<dbReference type="EMBL" id="JAIWYP010000002">
    <property type="protein sequence ID" value="KAH3871225.1"/>
    <property type="molecule type" value="Genomic_DNA"/>
</dbReference>
<reference evidence="1" key="1">
    <citation type="journal article" date="2019" name="bioRxiv">
        <title>The Genome of the Zebra Mussel, Dreissena polymorpha: A Resource for Invasive Species Research.</title>
        <authorList>
            <person name="McCartney M.A."/>
            <person name="Auch B."/>
            <person name="Kono T."/>
            <person name="Mallez S."/>
            <person name="Zhang Y."/>
            <person name="Obille A."/>
            <person name="Becker A."/>
            <person name="Abrahante J.E."/>
            <person name="Garbe J."/>
            <person name="Badalamenti J.P."/>
            <person name="Herman A."/>
            <person name="Mangelson H."/>
            <person name="Liachko I."/>
            <person name="Sullivan S."/>
            <person name="Sone E.D."/>
            <person name="Koren S."/>
            <person name="Silverstein K.A.T."/>
            <person name="Beckman K.B."/>
            <person name="Gohl D.M."/>
        </authorList>
    </citation>
    <scope>NUCLEOTIDE SEQUENCE</scope>
    <source>
        <strain evidence="1">Duluth1</strain>
        <tissue evidence="1">Whole animal</tissue>
    </source>
</reference>
<proteinExistence type="predicted"/>
<evidence type="ECO:0000313" key="2">
    <source>
        <dbReference type="Proteomes" id="UP000828390"/>
    </source>
</evidence>
<organism evidence="1 2">
    <name type="scientific">Dreissena polymorpha</name>
    <name type="common">Zebra mussel</name>
    <name type="synonym">Mytilus polymorpha</name>
    <dbReference type="NCBI Taxonomy" id="45954"/>
    <lineage>
        <taxon>Eukaryota</taxon>
        <taxon>Metazoa</taxon>
        <taxon>Spiralia</taxon>
        <taxon>Lophotrochozoa</taxon>
        <taxon>Mollusca</taxon>
        <taxon>Bivalvia</taxon>
        <taxon>Autobranchia</taxon>
        <taxon>Heteroconchia</taxon>
        <taxon>Euheterodonta</taxon>
        <taxon>Imparidentia</taxon>
        <taxon>Neoheterodontei</taxon>
        <taxon>Myida</taxon>
        <taxon>Dreissenoidea</taxon>
        <taxon>Dreissenidae</taxon>
        <taxon>Dreissena</taxon>
    </lineage>
</organism>
<accession>A0A9D4M7M8</accession>
<sequence length="58" mass="6735">MALSLTLSQLFNMSSYNPEVDLDNNTTTPAPEQEITIETDNVTFYLYIRWVLCFFPLL</sequence>
<name>A0A9D4M7M8_DREPO</name>
<comment type="caution">
    <text evidence="1">The sequence shown here is derived from an EMBL/GenBank/DDBJ whole genome shotgun (WGS) entry which is preliminary data.</text>
</comment>
<keyword evidence="2" id="KW-1185">Reference proteome</keyword>
<protein>
    <submittedName>
        <fullName evidence="1">Uncharacterized protein</fullName>
    </submittedName>
</protein>
<dbReference type="Proteomes" id="UP000828390">
    <property type="component" value="Unassembled WGS sequence"/>
</dbReference>